<evidence type="ECO:0000256" key="2">
    <source>
        <dbReference type="ARBA" id="ARBA00023002"/>
    </source>
</evidence>
<protein>
    <recommendedName>
        <fullName evidence="3">FAD-dependent oxidoreductase 2 FAD-binding domain-containing protein</fullName>
    </recommendedName>
</protein>
<gene>
    <name evidence="4" type="ORF">S03H2_61823</name>
</gene>
<dbReference type="EMBL" id="BARU01039934">
    <property type="protein sequence ID" value="GAH86543.1"/>
    <property type="molecule type" value="Genomic_DNA"/>
</dbReference>
<evidence type="ECO:0000256" key="1">
    <source>
        <dbReference type="ARBA" id="ARBA00022630"/>
    </source>
</evidence>
<proteinExistence type="predicted"/>
<organism evidence="4">
    <name type="scientific">marine sediment metagenome</name>
    <dbReference type="NCBI Taxonomy" id="412755"/>
    <lineage>
        <taxon>unclassified sequences</taxon>
        <taxon>metagenomes</taxon>
        <taxon>ecological metagenomes</taxon>
    </lineage>
</organism>
<feature type="non-terminal residue" evidence="4">
    <location>
        <position position="45"/>
    </location>
</feature>
<accession>X1KX71</accession>
<sequence>MSVARASLLQPLQEFELPVNKAGLVVGGGLAGMTSALSLANQGFE</sequence>
<dbReference type="Pfam" id="PF00890">
    <property type="entry name" value="FAD_binding_2"/>
    <property type="match status" value="1"/>
</dbReference>
<keyword evidence="1" id="KW-0285">Flavoprotein</keyword>
<dbReference type="AlphaFoldDB" id="X1KX71"/>
<dbReference type="GO" id="GO:0016491">
    <property type="term" value="F:oxidoreductase activity"/>
    <property type="evidence" value="ECO:0007669"/>
    <property type="project" value="UniProtKB-KW"/>
</dbReference>
<dbReference type="SUPFAM" id="SSF51971">
    <property type="entry name" value="Nucleotide-binding domain"/>
    <property type="match status" value="1"/>
</dbReference>
<evidence type="ECO:0000313" key="4">
    <source>
        <dbReference type="EMBL" id="GAH86543.1"/>
    </source>
</evidence>
<evidence type="ECO:0000259" key="3">
    <source>
        <dbReference type="Pfam" id="PF00890"/>
    </source>
</evidence>
<dbReference type="InterPro" id="IPR003953">
    <property type="entry name" value="FAD-dep_OxRdtase_2_FAD-bd"/>
</dbReference>
<keyword evidence="2" id="KW-0560">Oxidoreductase</keyword>
<feature type="domain" description="FAD-dependent oxidoreductase 2 FAD-binding" evidence="3">
    <location>
        <begin position="24"/>
        <end position="44"/>
    </location>
</feature>
<name>X1KX71_9ZZZZ</name>
<reference evidence="4" key="1">
    <citation type="journal article" date="2014" name="Front. Microbiol.">
        <title>High frequency of phylogenetically diverse reductive dehalogenase-homologous genes in deep subseafloor sedimentary metagenomes.</title>
        <authorList>
            <person name="Kawai M."/>
            <person name="Futagami T."/>
            <person name="Toyoda A."/>
            <person name="Takaki Y."/>
            <person name="Nishi S."/>
            <person name="Hori S."/>
            <person name="Arai W."/>
            <person name="Tsubouchi T."/>
            <person name="Morono Y."/>
            <person name="Uchiyama I."/>
            <person name="Ito T."/>
            <person name="Fujiyama A."/>
            <person name="Inagaki F."/>
            <person name="Takami H."/>
        </authorList>
    </citation>
    <scope>NUCLEOTIDE SEQUENCE</scope>
    <source>
        <strain evidence="4">Expedition CK06-06</strain>
    </source>
</reference>
<comment type="caution">
    <text evidence="4">The sequence shown here is derived from an EMBL/GenBank/DDBJ whole genome shotgun (WGS) entry which is preliminary data.</text>
</comment>